<dbReference type="GO" id="GO:0003700">
    <property type="term" value="F:DNA-binding transcription factor activity"/>
    <property type="evidence" value="ECO:0007669"/>
    <property type="project" value="InterPro"/>
</dbReference>
<dbReference type="InterPro" id="IPR000847">
    <property type="entry name" value="LysR_HTH_N"/>
</dbReference>
<dbReference type="GO" id="GO:0006351">
    <property type="term" value="P:DNA-templated transcription"/>
    <property type="evidence" value="ECO:0007669"/>
    <property type="project" value="TreeGrafter"/>
</dbReference>
<keyword evidence="2" id="KW-0805">Transcription regulation</keyword>
<dbReference type="GO" id="GO:0043565">
    <property type="term" value="F:sequence-specific DNA binding"/>
    <property type="evidence" value="ECO:0007669"/>
    <property type="project" value="TreeGrafter"/>
</dbReference>
<sequence>MNVNLDDIYLFTQTVVHGGISAAADANNLQRSKVSRRLQELEKALGFQLLIRTTRTIELTEHGKRLFELVGQSVEHIQQGLNVMYEYQQELSGRVRLAIPSALMSSAAFNAIITEYTTRYPDISVEIENHQESIDLKRQAFDIQLLPSVVKVTDDSYVQFSLLPYCSHFVASQAYLDKHPPIATIEDLQQHRLLTNRYNANLLGPELHLALKSDDLNLLRSMAIAGNGIAFIPQIHSKPALKDGLLTEVLPEFTHPKQHLTLIYPSSLFLPNKVKALIELFREKFK</sequence>
<dbReference type="STRING" id="171383.AKJ31_08190"/>
<gene>
    <name evidence="6" type="ORF">AKJ31_08190</name>
</gene>
<comment type="similarity">
    <text evidence="1">Belongs to the LysR transcriptional regulatory family.</text>
</comment>
<dbReference type="SUPFAM" id="SSF53850">
    <property type="entry name" value="Periplasmic binding protein-like II"/>
    <property type="match status" value="1"/>
</dbReference>
<protein>
    <submittedName>
        <fullName evidence="6">LysR family transcriptional regulator</fullName>
    </submittedName>
</protein>
<dbReference type="Pfam" id="PF00126">
    <property type="entry name" value="HTH_1"/>
    <property type="match status" value="1"/>
</dbReference>
<comment type="caution">
    <text evidence="6">The sequence shown here is derived from an EMBL/GenBank/DDBJ whole genome shotgun (WGS) entry which is preliminary data.</text>
</comment>
<evidence type="ECO:0000256" key="1">
    <source>
        <dbReference type="ARBA" id="ARBA00009437"/>
    </source>
</evidence>
<accession>A0A0M0I1G1</accession>
<evidence type="ECO:0000313" key="7">
    <source>
        <dbReference type="Proteomes" id="UP000037530"/>
    </source>
</evidence>
<evidence type="ECO:0000259" key="5">
    <source>
        <dbReference type="PROSITE" id="PS50931"/>
    </source>
</evidence>
<keyword evidence="7" id="KW-1185">Reference proteome</keyword>
<dbReference type="RefSeq" id="WP_053408625.1">
    <property type="nucleotide sequence ID" value="NZ_DAIPHI010000192.1"/>
</dbReference>
<organism evidence="6 7">
    <name type="scientific">Vibrio hepatarius</name>
    <dbReference type="NCBI Taxonomy" id="171383"/>
    <lineage>
        <taxon>Bacteria</taxon>
        <taxon>Pseudomonadati</taxon>
        <taxon>Pseudomonadota</taxon>
        <taxon>Gammaproteobacteria</taxon>
        <taxon>Vibrionales</taxon>
        <taxon>Vibrionaceae</taxon>
        <taxon>Vibrio</taxon>
        <taxon>Vibrio oreintalis group</taxon>
    </lineage>
</organism>
<dbReference type="Gene3D" id="1.10.10.10">
    <property type="entry name" value="Winged helix-like DNA-binding domain superfamily/Winged helix DNA-binding domain"/>
    <property type="match status" value="1"/>
</dbReference>
<name>A0A0M0I1G1_9VIBR</name>
<reference evidence="7" key="1">
    <citation type="submission" date="2015-08" db="EMBL/GenBank/DDBJ databases">
        <title>Vibrio galatheae sp. nov., a novel member of the Vibrionaceae family isolated from the Solomon Islands.</title>
        <authorList>
            <person name="Giubergia S."/>
            <person name="Machado H."/>
            <person name="Mateiu R.V."/>
            <person name="Gram L."/>
        </authorList>
    </citation>
    <scope>NUCLEOTIDE SEQUENCE [LARGE SCALE GENOMIC DNA]</scope>
    <source>
        <strain evidence="7">DSM 19134</strain>
    </source>
</reference>
<keyword evidence="3" id="KW-0238">DNA-binding</keyword>
<evidence type="ECO:0000256" key="3">
    <source>
        <dbReference type="ARBA" id="ARBA00023125"/>
    </source>
</evidence>
<dbReference type="Pfam" id="PF03466">
    <property type="entry name" value="LysR_substrate"/>
    <property type="match status" value="1"/>
</dbReference>
<dbReference type="PROSITE" id="PS50931">
    <property type="entry name" value="HTH_LYSR"/>
    <property type="match status" value="1"/>
</dbReference>
<dbReference type="InterPro" id="IPR036388">
    <property type="entry name" value="WH-like_DNA-bd_sf"/>
</dbReference>
<dbReference type="OrthoDB" id="5821487at2"/>
<dbReference type="InterPro" id="IPR058163">
    <property type="entry name" value="LysR-type_TF_proteobact-type"/>
</dbReference>
<dbReference type="InterPro" id="IPR036390">
    <property type="entry name" value="WH_DNA-bd_sf"/>
</dbReference>
<dbReference type="PATRIC" id="fig|171383.3.peg.1681"/>
<dbReference type="EMBL" id="LHPI01000005">
    <property type="protein sequence ID" value="KOO08150.1"/>
    <property type="molecule type" value="Genomic_DNA"/>
</dbReference>
<dbReference type="InterPro" id="IPR005119">
    <property type="entry name" value="LysR_subst-bd"/>
</dbReference>
<evidence type="ECO:0000313" key="6">
    <source>
        <dbReference type="EMBL" id="KOO08150.1"/>
    </source>
</evidence>
<proteinExistence type="inferred from homology"/>
<dbReference type="SUPFAM" id="SSF46785">
    <property type="entry name" value="Winged helix' DNA-binding domain"/>
    <property type="match status" value="1"/>
</dbReference>
<dbReference type="Gene3D" id="3.40.190.290">
    <property type="match status" value="1"/>
</dbReference>
<keyword evidence="4" id="KW-0804">Transcription</keyword>
<evidence type="ECO:0000256" key="4">
    <source>
        <dbReference type="ARBA" id="ARBA00023163"/>
    </source>
</evidence>
<feature type="domain" description="HTH lysR-type" evidence="5">
    <location>
        <begin position="3"/>
        <end position="60"/>
    </location>
</feature>
<dbReference type="Proteomes" id="UP000037530">
    <property type="component" value="Unassembled WGS sequence"/>
</dbReference>
<dbReference type="AlphaFoldDB" id="A0A0M0I1G1"/>
<dbReference type="PANTHER" id="PTHR30537">
    <property type="entry name" value="HTH-TYPE TRANSCRIPTIONAL REGULATOR"/>
    <property type="match status" value="1"/>
</dbReference>
<dbReference type="PANTHER" id="PTHR30537:SF5">
    <property type="entry name" value="HTH-TYPE TRANSCRIPTIONAL ACTIVATOR TTDR-RELATED"/>
    <property type="match status" value="1"/>
</dbReference>
<evidence type="ECO:0000256" key="2">
    <source>
        <dbReference type="ARBA" id="ARBA00023015"/>
    </source>
</evidence>